<organism evidence="2">
    <name type="scientific">Jonesiaceae bacterium BS-20</name>
    <dbReference type="NCBI Taxonomy" id="3120821"/>
    <lineage>
        <taxon>Bacteria</taxon>
        <taxon>Bacillati</taxon>
        <taxon>Actinomycetota</taxon>
        <taxon>Actinomycetes</taxon>
        <taxon>Micrococcales</taxon>
        <taxon>Jonesiaceae</taxon>
    </lineage>
</organism>
<keyword evidence="1" id="KW-0472">Membrane</keyword>
<dbReference type="EMBL" id="CP146203">
    <property type="protein sequence ID" value="XBH20573.1"/>
    <property type="molecule type" value="Genomic_DNA"/>
</dbReference>
<feature type="transmembrane region" description="Helical" evidence="1">
    <location>
        <begin position="36"/>
        <end position="55"/>
    </location>
</feature>
<name>A0AAU7DRY2_9MICO</name>
<evidence type="ECO:0000256" key="1">
    <source>
        <dbReference type="SAM" id="Phobius"/>
    </source>
</evidence>
<keyword evidence="1" id="KW-0812">Transmembrane</keyword>
<dbReference type="AlphaFoldDB" id="A0AAU7DRY2"/>
<reference evidence="2" key="1">
    <citation type="submission" date="2024-02" db="EMBL/GenBank/DDBJ databases">
        <title>Tomenella chthoni gen. nov. sp. nov., a member of the family Jonesiaceae isolated from bat guano.</title>
        <authorList>
            <person name="Miller S.L."/>
            <person name="King J."/>
            <person name="Sankaranarayanan K."/>
            <person name="Lawson P.A."/>
        </authorList>
    </citation>
    <scope>NUCLEOTIDE SEQUENCE</scope>
    <source>
        <strain evidence="2">BS-20</strain>
    </source>
</reference>
<feature type="transmembrane region" description="Helical" evidence="1">
    <location>
        <begin position="96"/>
        <end position="118"/>
    </location>
</feature>
<gene>
    <name evidence="2" type="ORF">V5R04_10040</name>
</gene>
<protein>
    <recommendedName>
        <fullName evidence="3">Integral membrane protein</fullName>
    </recommendedName>
</protein>
<sequence length="119" mass="12637">MDFLYNAMLFIHILCWAFMLGGWLATMKKPGLVKGFPHAAATALVTGVIMMGLKIMEDADINHTKLGIKLLVNLVIVVLAFMAAKKGDDAPKGMITAIGGLTVLNIILAIFVSGAHGLS</sequence>
<keyword evidence="1" id="KW-1133">Transmembrane helix</keyword>
<evidence type="ECO:0000313" key="2">
    <source>
        <dbReference type="EMBL" id="XBH20573.1"/>
    </source>
</evidence>
<feature type="transmembrane region" description="Helical" evidence="1">
    <location>
        <begin position="6"/>
        <end position="24"/>
    </location>
</feature>
<accession>A0AAU7DRY2</accession>
<proteinExistence type="predicted"/>
<evidence type="ECO:0008006" key="3">
    <source>
        <dbReference type="Google" id="ProtNLM"/>
    </source>
</evidence>
<feature type="transmembrane region" description="Helical" evidence="1">
    <location>
        <begin position="67"/>
        <end position="84"/>
    </location>
</feature>